<dbReference type="Proteomes" id="UP000001964">
    <property type="component" value="Chromosome"/>
</dbReference>
<dbReference type="EMBL" id="CP000449">
    <property type="protein sequence ID" value="ABI64549.1"/>
    <property type="molecule type" value="Genomic_DNA"/>
</dbReference>
<dbReference type="PANTHER" id="PTHR39210">
    <property type="entry name" value="HEPARIN-SULFATE LYASE"/>
    <property type="match status" value="1"/>
</dbReference>
<evidence type="ECO:0000259" key="7">
    <source>
        <dbReference type="Pfam" id="PF07940"/>
    </source>
</evidence>
<dbReference type="PROSITE" id="PS51257">
    <property type="entry name" value="PROKAR_LIPOPROTEIN"/>
    <property type="match status" value="1"/>
</dbReference>
<evidence type="ECO:0000256" key="3">
    <source>
        <dbReference type="ARBA" id="ARBA00022764"/>
    </source>
</evidence>
<evidence type="ECO:0000313" key="8">
    <source>
        <dbReference type="EMBL" id="ABI64549.1"/>
    </source>
</evidence>
<keyword evidence="4" id="KW-0456">Lyase</keyword>
<organism evidence="8 9">
    <name type="scientific">Maricaulis maris (strain MCS10)</name>
    <name type="common">Caulobacter maris</name>
    <dbReference type="NCBI Taxonomy" id="394221"/>
    <lineage>
        <taxon>Bacteria</taxon>
        <taxon>Pseudomonadati</taxon>
        <taxon>Pseudomonadota</taxon>
        <taxon>Alphaproteobacteria</taxon>
        <taxon>Maricaulales</taxon>
        <taxon>Maricaulaceae</taxon>
        <taxon>Maricaulis</taxon>
    </lineage>
</organism>
<dbReference type="PANTHER" id="PTHR39210:SF1">
    <property type="entry name" value="HEPARIN-SULFATE LYASE"/>
    <property type="match status" value="1"/>
</dbReference>
<dbReference type="InterPro" id="IPR012480">
    <property type="entry name" value="Hepar_II_III_C"/>
</dbReference>
<dbReference type="KEGG" id="mmr:Mmar10_0256"/>
<accession>Q0AT38</accession>
<evidence type="ECO:0000256" key="1">
    <source>
        <dbReference type="ARBA" id="ARBA00004418"/>
    </source>
</evidence>
<keyword evidence="9" id="KW-1185">Reference proteome</keyword>
<dbReference type="CAZy" id="PL17">
    <property type="family name" value="Polysaccharide Lyase Family 17"/>
</dbReference>
<dbReference type="InterPro" id="IPR008397">
    <property type="entry name" value="Alginate_lyase_dom"/>
</dbReference>
<dbReference type="Gene3D" id="1.50.10.100">
    <property type="entry name" value="Chondroitin AC/alginate lyase"/>
    <property type="match status" value="1"/>
</dbReference>
<dbReference type="OrthoDB" id="9772435at2"/>
<dbReference type="Gene3D" id="2.70.98.70">
    <property type="match status" value="1"/>
</dbReference>
<dbReference type="SUPFAM" id="SSF48230">
    <property type="entry name" value="Chondroitin AC/alginate lyase"/>
    <property type="match status" value="1"/>
</dbReference>
<evidence type="ECO:0000256" key="2">
    <source>
        <dbReference type="ARBA" id="ARBA00022729"/>
    </source>
</evidence>
<dbReference type="STRING" id="394221.Mmar10_0256"/>
<feature type="chain" id="PRO_5004168413" evidence="5">
    <location>
        <begin position="22"/>
        <end position="722"/>
    </location>
</feature>
<gene>
    <name evidence="8" type="ordered locus">Mmar10_0256</name>
</gene>
<dbReference type="eggNOG" id="ENOG502Z7XC">
    <property type="taxonomic scope" value="Bacteria"/>
</dbReference>
<keyword evidence="3" id="KW-0574">Periplasm</keyword>
<dbReference type="Pfam" id="PF05426">
    <property type="entry name" value="Alginate_lyase"/>
    <property type="match status" value="1"/>
</dbReference>
<evidence type="ECO:0000259" key="6">
    <source>
        <dbReference type="Pfam" id="PF05426"/>
    </source>
</evidence>
<feature type="domain" description="Alginate lyase" evidence="6">
    <location>
        <begin position="86"/>
        <end position="270"/>
    </location>
</feature>
<feature type="signal peptide" evidence="5">
    <location>
        <begin position="1"/>
        <end position="21"/>
    </location>
</feature>
<keyword evidence="2 5" id="KW-0732">Signal</keyword>
<reference evidence="8 9" key="1">
    <citation type="submission" date="2006-08" db="EMBL/GenBank/DDBJ databases">
        <title>Complete sequence of Maricaulis maris MCS10.</title>
        <authorList>
            <consortium name="US DOE Joint Genome Institute"/>
            <person name="Copeland A."/>
            <person name="Lucas S."/>
            <person name="Lapidus A."/>
            <person name="Barry K."/>
            <person name="Detter J.C."/>
            <person name="Glavina del Rio T."/>
            <person name="Hammon N."/>
            <person name="Israni S."/>
            <person name="Dalin E."/>
            <person name="Tice H."/>
            <person name="Pitluck S."/>
            <person name="Saunders E."/>
            <person name="Brettin T."/>
            <person name="Bruce D."/>
            <person name="Han C."/>
            <person name="Tapia R."/>
            <person name="Gilna P."/>
            <person name="Schmutz J."/>
            <person name="Larimer F."/>
            <person name="Land M."/>
            <person name="Hauser L."/>
            <person name="Kyrpides N."/>
            <person name="Mikhailova N."/>
            <person name="Viollier P."/>
            <person name="Stephens C."/>
            <person name="Richardson P."/>
        </authorList>
    </citation>
    <scope>NUCLEOTIDE SEQUENCE [LARGE SCALE GENOMIC DNA]</scope>
    <source>
        <strain evidence="8 9">MCS10</strain>
    </source>
</reference>
<dbReference type="GO" id="GO:0016829">
    <property type="term" value="F:lyase activity"/>
    <property type="evidence" value="ECO:0007669"/>
    <property type="project" value="UniProtKB-KW"/>
</dbReference>
<sequence precursor="true">MIRIVGLVAAALLATTSCASAQPNLILTGEGVEAFREAGALPPLMQRALDAATRRVEASIQAGPIVPEPVDPGGGYSHERHKENYKIIHDAGLLFQLTGERRYLEHAETYLLAYADMYGDLPLHPERRNQAPGRLFWQSLNEAVWLVYSIQGYDAIRAELSDASRDRIEAALFRPMAEFLSTESPQTFQRIHNHGTWAAAAVGMTGYALDDPALVERALFGLELDGEAGFLAQLDQLFSPDGYYTEGPYYQRYALMPFVLFGQAVQNNEPERGIFEHRDGILLEAILSTIHQSYAGRFFPINDAIREKGLDTVEVVYGVAAAYSLTGDTGLLSIADQQGATVLTGDGLAVATDLDAGMASPFAFDTRLLRDGPDGNQGGLAILRMGAGELAQTLVAKHTGQGMGHGHFDKLSLILYDGGQEILTDYGAARFLNVPSKDGGRYLPENSSWARQTIAHNTVVLNETSHHGGDWRRAQESWPSIALFEQRDGVNVVSASISDAYPDATLTRTTFQLQSENTASPLILDVFDVVADEPSQIDLPTYFAGQLTDFDIAFERFGSQQTALGAGNGYQHLWVEAQSEIAADRARFTWLTENRFYTYHALVSEPFEARIVRTGANDPDFNLRTQQGILLRVPSAESARFISVFEPHGRYDPAQEITVASESGIDEIRSVEGETATLIQIVFNSGQRLSVGLAHDLHAGAHTINADGHRYEWTGAYNIFGE</sequence>
<dbReference type="GO" id="GO:0042597">
    <property type="term" value="C:periplasmic space"/>
    <property type="evidence" value="ECO:0007669"/>
    <property type="project" value="UniProtKB-SubCell"/>
</dbReference>
<dbReference type="AlphaFoldDB" id="Q0AT38"/>
<name>Q0AT38_MARMM</name>
<comment type="subcellular location">
    <subcellularLocation>
        <location evidence="1">Periplasm</location>
    </subcellularLocation>
</comment>
<dbReference type="InterPro" id="IPR008929">
    <property type="entry name" value="Chondroitin_lyas"/>
</dbReference>
<evidence type="ECO:0000256" key="4">
    <source>
        <dbReference type="ARBA" id="ARBA00023239"/>
    </source>
</evidence>
<protein>
    <submittedName>
        <fullName evidence="8">Heparinase II/III family protein</fullName>
    </submittedName>
</protein>
<proteinExistence type="predicted"/>
<feature type="domain" description="Heparinase II/III-like C-terminal" evidence="7">
    <location>
        <begin position="369"/>
        <end position="637"/>
    </location>
</feature>
<evidence type="ECO:0000313" key="9">
    <source>
        <dbReference type="Proteomes" id="UP000001964"/>
    </source>
</evidence>
<evidence type="ECO:0000256" key="5">
    <source>
        <dbReference type="SAM" id="SignalP"/>
    </source>
</evidence>
<dbReference type="Pfam" id="PF07940">
    <property type="entry name" value="Hepar_II_III_C"/>
    <property type="match status" value="1"/>
</dbReference>
<dbReference type="HOGENOM" id="CLU_022650_0_0_5"/>
<dbReference type="RefSeq" id="WP_011642196.1">
    <property type="nucleotide sequence ID" value="NC_008347.1"/>
</dbReference>